<dbReference type="Pfam" id="PF00501">
    <property type="entry name" value="AMP-binding"/>
    <property type="match status" value="1"/>
</dbReference>
<feature type="transmembrane region" description="Helical" evidence="4">
    <location>
        <begin position="829"/>
        <end position="849"/>
    </location>
</feature>
<gene>
    <name evidence="6" type="ORF">GCM10011376_15620</name>
</gene>
<dbReference type="Pfam" id="PF01757">
    <property type="entry name" value="Acyl_transf_3"/>
    <property type="match status" value="1"/>
</dbReference>
<feature type="transmembrane region" description="Helical" evidence="4">
    <location>
        <begin position="734"/>
        <end position="750"/>
    </location>
</feature>
<reference evidence="7" key="1">
    <citation type="journal article" date="2019" name="Int. J. Syst. Evol. Microbiol.">
        <title>The Global Catalogue of Microorganisms (GCM) 10K type strain sequencing project: providing services to taxonomists for standard genome sequencing and annotation.</title>
        <authorList>
            <consortium name="The Broad Institute Genomics Platform"/>
            <consortium name="The Broad Institute Genome Sequencing Center for Infectious Disease"/>
            <person name="Wu L."/>
            <person name="Ma J."/>
        </authorList>
    </citation>
    <scope>NUCLEOTIDE SEQUENCE [LARGE SCALE GENOMIC DNA]</scope>
    <source>
        <strain evidence="7">CGMCC 1.12791</strain>
    </source>
</reference>
<evidence type="ECO:0000259" key="5">
    <source>
        <dbReference type="SMART" id="SM00823"/>
    </source>
</evidence>
<feature type="region of interest" description="Disordered" evidence="3">
    <location>
        <begin position="1"/>
        <end position="23"/>
    </location>
</feature>
<dbReference type="PANTHER" id="PTHR43767:SF10">
    <property type="entry name" value="SURFACTIN SYNTHASE SUBUNIT 1"/>
    <property type="match status" value="1"/>
</dbReference>
<dbReference type="InterPro" id="IPR036736">
    <property type="entry name" value="ACP-like_sf"/>
</dbReference>
<feature type="transmembrane region" description="Helical" evidence="4">
    <location>
        <begin position="672"/>
        <end position="692"/>
    </location>
</feature>
<dbReference type="InterPro" id="IPR009081">
    <property type="entry name" value="PP-bd_ACP"/>
</dbReference>
<dbReference type="SUPFAM" id="SSF47336">
    <property type="entry name" value="ACP-like"/>
    <property type="match status" value="1"/>
</dbReference>
<keyword evidence="2" id="KW-0597">Phosphoprotein</keyword>
<evidence type="ECO:0000256" key="2">
    <source>
        <dbReference type="ARBA" id="ARBA00022553"/>
    </source>
</evidence>
<dbReference type="SUPFAM" id="SSF56801">
    <property type="entry name" value="Acetyl-CoA synthetase-like"/>
    <property type="match status" value="1"/>
</dbReference>
<name>A0ABQ3HKI4_9ACTN</name>
<dbReference type="Proteomes" id="UP000597341">
    <property type="component" value="Unassembled WGS sequence"/>
</dbReference>
<dbReference type="Pfam" id="PF00550">
    <property type="entry name" value="PP-binding"/>
    <property type="match status" value="1"/>
</dbReference>
<feature type="transmembrane region" description="Helical" evidence="4">
    <location>
        <begin position="804"/>
        <end position="823"/>
    </location>
</feature>
<keyword evidence="4" id="KW-0472">Membrane</keyword>
<dbReference type="InterPro" id="IPR020806">
    <property type="entry name" value="PKS_PP-bd"/>
</dbReference>
<dbReference type="InterPro" id="IPR000873">
    <property type="entry name" value="AMP-dep_synth/lig_dom"/>
</dbReference>
<dbReference type="Gene3D" id="3.40.50.12780">
    <property type="entry name" value="N-terminal domain of ligase-like"/>
    <property type="match status" value="1"/>
</dbReference>
<dbReference type="InterPro" id="IPR050237">
    <property type="entry name" value="ATP-dep_AMP-bd_enzyme"/>
</dbReference>
<accession>A0ABQ3HKI4</accession>
<comment type="caution">
    <text evidence="6">The sequence shown here is derived from an EMBL/GenBank/DDBJ whole genome shotgun (WGS) entry which is preliminary data.</text>
</comment>
<feature type="transmembrane region" description="Helical" evidence="4">
    <location>
        <begin position="780"/>
        <end position="797"/>
    </location>
</feature>
<dbReference type="InterPro" id="IPR002656">
    <property type="entry name" value="Acyl_transf_3_dom"/>
</dbReference>
<feature type="transmembrane region" description="Helical" evidence="4">
    <location>
        <begin position="631"/>
        <end position="652"/>
    </location>
</feature>
<dbReference type="SMART" id="SM00823">
    <property type="entry name" value="PKS_PP"/>
    <property type="match status" value="1"/>
</dbReference>
<dbReference type="EMBL" id="BNAD01000003">
    <property type="protein sequence ID" value="GHE16952.1"/>
    <property type="molecule type" value="Genomic_DNA"/>
</dbReference>
<dbReference type="InterPro" id="IPR042099">
    <property type="entry name" value="ANL_N_sf"/>
</dbReference>
<keyword evidence="4" id="KW-1133">Transmembrane helix</keyword>
<keyword evidence="4" id="KW-0812">Transmembrane</keyword>
<proteinExistence type="predicted"/>
<feature type="transmembrane region" description="Helical" evidence="4">
    <location>
        <begin position="704"/>
        <end position="722"/>
    </location>
</feature>
<feature type="transmembrane region" description="Helical" evidence="4">
    <location>
        <begin position="757"/>
        <end position="774"/>
    </location>
</feature>
<evidence type="ECO:0000256" key="4">
    <source>
        <dbReference type="SAM" id="Phobius"/>
    </source>
</evidence>
<evidence type="ECO:0000313" key="6">
    <source>
        <dbReference type="EMBL" id="GHE16952.1"/>
    </source>
</evidence>
<evidence type="ECO:0000313" key="7">
    <source>
        <dbReference type="Proteomes" id="UP000597341"/>
    </source>
</evidence>
<dbReference type="PANTHER" id="PTHR43767">
    <property type="entry name" value="LONG-CHAIN-FATTY-ACID--COA LIGASE"/>
    <property type="match status" value="1"/>
</dbReference>
<protein>
    <submittedName>
        <fullName evidence="6">AMP-dependent synthetase</fullName>
    </submittedName>
</protein>
<keyword evidence="7" id="KW-1185">Reference proteome</keyword>
<sequence>MTLTSPQPALRPRSDRPATTGPVLEHARFGDTPAVVSDGVVLSHADLARRVADRAASWGPARRLVLVEGANDLDSLVAYLAALQHGHVALVVPDGRPEQRDATIAAYDPDVVCTATAGDDVRRATGAHDLHPDLALLLSTSGTTGSPKLVRLSRDNVAANAAAIADYLALTPADRAITSLPLHYCYGLSVLHSHLVAGASITLTDLSVVDECFWDLFARTGATSLAGVPHTFDLLTASGFEDRDLPTLRLVTQAGGRLAPDDVRRWSRFGRDRGWDMVVMYGATEATARMAWLPPHLAEDHPASIGRAIPGGRLHLDESVDERPGVGELVYSGPNVMLGYATTPADLALGRVTTELRTGDLARRHDGLFEVVGRRSRRGKVFGLRIDLDAVEGDLRAQVDRHARVVATDHAVHAFVTSGRGSAPARTLVAERCGLPLHAVRVTVVPQVPHTTSGKPDYSALTELAALEEHDAQHDERPPGPGSVRADVVRVLGRPDATDTDSFVDLGGDSLSYVELSTRLAAHFPAGLPAGWHTRSIGELERLAHAGALDEDREPAGDRRGGGRTRLPRLDTTVGLRALAILFVVASHVDLVALEGGAHLLLALAGFNFARFQLSATGDARARLRHGLSGLAQLIVPSVLWVGGVALLIGTYDLTTVLFVREVVNGSEWDDQWQLWFLESLVWLTAAALALTTLPSLHRLERRAPFHFALGVLALATVARVAEVGWRAGATERYTLLVVAFFFALGWAAARASTTRERLLVTALALVLTVGFFGQPHREVIVLGGFLLMLWVPHLPVPAPLARVAGVLAGASLFIYLTHWQVYPPLEDAGHQWLALVASLTVGIAYARIVRPVHKAVGRAVLGSR</sequence>
<dbReference type="Gene3D" id="1.10.1200.10">
    <property type="entry name" value="ACP-like"/>
    <property type="match status" value="1"/>
</dbReference>
<organism evidence="6 7">
    <name type="scientific">Nocardioides flavus</name>
    <name type="common">ex Wang et al. 2016</name>
    <dbReference type="NCBI Taxonomy" id="2058780"/>
    <lineage>
        <taxon>Bacteria</taxon>
        <taxon>Bacillati</taxon>
        <taxon>Actinomycetota</taxon>
        <taxon>Actinomycetes</taxon>
        <taxon>Propionibacteriales</taxon>
        <taxon>Nocardioidaceae</taxon>
        <taxon>Nocardioides</taxon>
    </lineage>
</organism>
<feature type="transmembrane region" description="Helical" evidence="4">
    <location>
        <begin position="591"/>
        <end position="610"/>
    </location>
</feature>
<evidence type="ECO:0000256" key="1">
    <source>
        <dbReference type="ARBA" id="ARBA00022450"/>
    </source>
</evidence>
<keyword evidence="1" id="KW-0596">Phosphopantetheine</keyword>
<evidence type="ECO:0000256" key="3">
    <source>
        <dbReference type="SAM" id="MobiDB-lite"/>
    </source>
</evidence>
<feature type="domain" description="Polyketide synthase-like phosphopantetheine-binding" evidence="5">
    <location>
        <begin position="481"/>
        <end position="548"/>
    </location>
</feature>